<feature type="compositionally biased region" description="Basic and acidic residues" evidence="1">
    <location>
        <begin position="209"/>
        <end position="218"/>
    </location>
</feature>
<feature type="region of interest" description="Disordered" evidence="1">
    <location>
        <begin position="57"/>
        <end position="94"/>
    </location>
</feature>
<organism evidence="2 3">
    <name type="scientific">Papaver atlanticum</name>
    <dbReference type="NCBI Taxonomy" id="357466"/>
    <lineage>
        <taxon>Eukaryota</taxon>
        <taxon>Viridiplantae</taxon>
        <taxon>Streptophyta</taxon>
        <taxon>Embryophyta</taxon>
        <taxon>Tracheophyta</taxon>
        <taxon>Spermatophyta</taxon>
        <taxon>Magnoliopsida</taxon>
        <taxon>Ranunculales</taxon>
        <taxon>Papaveraceae</taxon>
        <taxon>Papaveroideae</taxon>
        <taxon>Papaver</taxon>
    </lineage>
</organism>
<protein>
    <submittedName>
        <fullName evidence="2">Uncharacterized protein</fullName>
    </submittedName>
</protein>
<dbReference type="AlphaFoldDB" id="A0AAD4TDU2"/>
<proteinExistence type="predicted"/>
<keyword evidence="3" id="KW-1185">Reference proteome</keyword>
<comment type="caution">
    <text evidence="2">The sequence shown here is derived from an EMBL/GenBank/DDBJ whole genome shotgun (WGS) entry which is preliminary data.</text>
</comment>
<sequence length="241" mass="27000">MFSILDSSFIPSNFQMQNREEVNMDAAVEDLPTLLESAPWYLTTSVPNSIGKLRIEKKRRRKETQTHSLSSESHPMSPLKCSQLHPTDNHKDHLSPNLVNGMLYPPTKHLSAGDSRRYHTRRSAPVMLQKLGCDSDMMDTKLRNVREKLGFSDVHGDCARFVPVIKELNGATDATNRKDSPSGIIMRKKVGGSGKNLHLPVKNPVRTGIPEDCKGARKEGKKARNVSVRDKVRSLSPSLHR</sequence>
<gene>
    <name evidence="2" type="ORF">MKW98_005918</name>
</gene>
<reference evidence="2" key="1">
    <citation type="submission" date="2022-04" db="EMBL/GenBank/DDBJ databases">
        <title>A functionally conserved STORR gene fusion in Papaver species that diverged 16.8 million years ago.</title>
        <authorList>
            <person name="Catania T."/>
        </authorList>
    </citation>
    <scope>NUCLEOTIDE SEQUENCE</scope>
    <source>
        <strain evidence="2">S-188037</strain>
    </source>
</reference>
<name>A0AAD4TDU2_9MAGN</name>
<evidence type="ECO:0000313" key="3">
    <source>
        <dbReference type="Proteomes" id="UP001202328"/>
    </source>
</evidence>
<accession>A0AAD4TDU2</accession>
<evidence type="ECO:0000256" key="1">
    <source>
        <dbReference type="SAM" id="MobiDB-lite"/>
    </source>
</evidence>
<feature type="region of interest" description="Disordered" evidence="1">
    <location>
        <begin position="172"/>
        <end position="241"/>
    </location>
</feature>
<evidence type="ECO:0000313" key="2">
    <source>
        <dbReference type="EMBL" id="KAI3952223.1"/>
    </source>
</evidence>
<dbReference type="Proteomes" id="UP001202328">
    <property type="component" value="Unassembled WGS sequence"/>
</dbReference>
<dbReference type="EMBL" id="JAJJMB010002292">
    <property type="protein sequence ID" value="KAI3952223.1"/>
    <property type="molecule type" value="Genomic_DNA"/>
</dbReference>